<dbReference type="PANTHER" id="PTHR42756:SF1">
    <property type="entry name" value="TRANSCRIPTIONAL REPRESSOR OF EMRAB OPERON"/>
    <property type="match status" value="1"/>
</dbReference>
<protein>
    <submittedName>
        <fullName evidence="5">MarR family transcriptional regulator</fullName>
    </submittedName>
</protein>
<dbReference type="RefSeq" id="WP_173062337.1">
    <property type="nucleotide sequence ID" value="NZ_AP022853.1"/>
</dbReference>
<dbReference type="PROSITE" id="PS50995">
    <property type="entry name" value="HTH_MARR_2"/>
    <property type="match status" value="1"/>
</dbReference>
<dbReference type="InterPro" id="IPR023187">
    <property type="entry name" value="Tscrpt_reg_MarR-type_CS"/>
</dbReference>
<dbReference type="SMART" id="SM00347">
    <property type="entry name" value="HTH_MARR"/>
    <property type="match status" value="1"/>
</dbReference>
<keyword evidence="1" id="KW-0805">Transcription regulation</keyword>
<dbReference type="Proteomes" id="UP000502260">
    <property type="component" value="Chromosome"/>
</dbReference>
<dbReference type="PROSITE" id="PS01117">
    <property type="entry name" value="HTH_MARR_1"/>
    <property type="match status" value="1"/>
</dbReference>
<dbReference type="AlphaFoldDB" id="A0A6F8VBL7"/>
<dbReference type="InterPro" id="IPR000835">
    <property type="entry name" value="HTH_MarR-typ"/>
</dbReference>
<dbReference type="EMBL" id="AP022853">
    <property type="protein sequence ID" value="BCB26507.1"/>
    <property type="molecule type" value="Genomic_DNA"/>
</dbReference>
<dbReference type="KEGG" id="slac:SKTS_13930"/>
<reference evidence="6" key="1">
    <citation type="submission" date="2020-03" db="EMBL/GenBank/DDBJ databases">
        <title>Complete genome sequence of sulfur-oxidizing bacterium skT11.</title>
        <authorList>
            <person name="Kanda M."/>
            <person name="Kojima H."/>
            <person name="Fukui M."/>
        </authorList>
    </citation>
    <scope>NUCLEOTIDE SEQUENCE [LARGE SCALE GENOMIC DNA]</scope>
    <source>
        <strain evidence="6">skT11</strain>
    </source>
</reference>
<keyword evidence="6" id="KW-1185">Reference proteome</keyword>
<dbReference type="InterPro" id="IPR036388">
    <property type="entry name" value="WH-like_DNA-bd_sf"/>
</dbReference>
<organism evidence="5 6">
    <name type="scientific">Sulfurimicrobium lacus</name>
    <dbReference type="NCBI Taxonomy" id="2715678"/>
    <lineage>
        <taxon>Bacteria</taxon>
        <taxon>Pseudomonadati</taxon>
        <taxon>Pseudomonadota</taxon>
        <taxon>Betaproteobacteria</taxon>
        <taxon>Nitrosomonadales</taxon>
        <taxon>Sulfuricellaceae</taxon>
        <taxon>Sulfurimicrobium</taxon>
    </lineage>
</organism>
<sequence>MDNQFTPFEERIRRVAERNPGMPVENVTLTRMFFYVYKALEDSANHFLAAYGLNNTHYIALIMIYSSEGNMLNPCKLSEALLSSRANITRLTDELVENGWVERQGSSADRRRVELSLTPAGTALIEKILPRNWERIDRLWAGFSPEEIALTGNLLRKLLSRIGQVDGDEHAC</sequence>
<dbReference type="GO" id="GO:0003700">
    <property type="term" value="F:DNA-binding transcription factor activity"/>
    <property type="evidence" value="ECO:0007669"/>
    <property type="project" value="InterPro"/>
</dbReference>
<keyword evidence="3" id="KW-0804">Transcription</keyword>
<gene>
    <name evidence="5" type="ORF">SKTS_13930</name>
</gene>
<proteinExistence type="predicted"/>
<keyword evidence="2" id="KW-0238">DNA-binding</keyword>
<dbReference type="Gene3D" id="1.10.10.10">
    <property type="entry name" value="Winged helix-like DNA-binding domain superfamily/Winged helix DNA-binding domain"/>
    <property type="match status" value="1"/>
</dbReference>
<evidence type="ECO:0000313" key="5">
    <source>
        <dbReference type="EMBL" id="BCB26507.1"/>
    </source>
</evidence>
<dbReference type="Pfam" id="PF12802">
    <property type="entry name" value="MarR_2"/>
    <property type="match status" value="1"/>
</dbReference>
<dbReference type="SUPFAM" id="SSF46785">
    <property type="entry name" value="Winged helix' DNA-binding domain"/>
    <property type="match status" value="1"/>
</dbReference>
<accession>A0A6F8VBL7</accession>
<evidence type="ECO:0000259" key="4">
    <source>
        <dbReference type="PROSITE" id="PS50995"/>
    </source>
</evidence>
<evidence type="ECO:0000256" key="1">
    <source>
        <dbReference type="ARBA" id="ARBA00023015"/>
    </source>
</evidence>
<evidence type="ECO:0000256" key="3">
    <source>
        <dbReference type="ARBA" id="ARBA00023163"/>
    </source>
</evidence>
<dbReference type="GO" id="GO:0003677">
    <property type="term" value="F:DNA binding"/>
    <property type="evidence" value="ECO:0007669"/>
    <property type="project" value="UniProtKB-KW"/>
</dbReference>
<dbReference type="InterPro" id="IPR036390">
    <property type="entry name" value="WH_DNA-bd_sf"/>
</dbReference>
<evidence type="ECO:0000313" key="6">
    <source>
        <dbReference type="Proteomes" id="UP000502260"/>
    </source>
</evidence>
<dbReference type="PANTHER" id="PTHR42756">
    <property type="entry name" value="TRANSCRIPTIONAL REGULATOR, MARR"/>
    <property type="match status" value="1"/>
</dbReference>
<evidence type="ECO:0000256" key="2">
    <source>
        <dbReference type="ARBA" id="ARBA00023125"/>
    </source>
</evidence>
<name>A0A6F8VBL7_9PROT</name>
<feature type="domain" description="HTH marR-type" evidence="4">
    <location>
        <begin position="26"/>
        <end position="160"/>
    </location>
</feature>
<dbReference type="PRINTS" id="PR00598">
    <property type="entry name" value="HTHMARR"/>
</dbReference>